<keyword evidence="7" id="KW-1185">Reference proteome</keyword>
<dbReference type="PANTHER" id="PTHR26379:SF382">
    <property type="entry name" value="OS10G0435900 PROTEIN"/>
    <property type="match status" value="1"/>
</dbReference>
<dbReference type="SMART" id="SM00225">
    <property type="entry name" value="BTB"/>
    <property type="match status" value="1"/>
</dbReference>
<feature type="domain" description="BTB" evidence="4">
    <location>
        <begin position="362"/>
        <end position="423"/>
    </location>
</feature>
<accession>A0A5J9UBY8</accession>
<dbReference type="Pfam" id="PF24570">
    <property type="entry name" value="BACK_BPM_SPOP"/>
    <property type="match status" value="1"/>
</dbReference>
<dbReference type="OrthoDB" id="6359816at2759"/>
<feature type="compositionally biased region" description="Basic and acidic residues" evidence="3">
    <location>
        <begin position="15"/>
        <end position="28"/>
    </location>
</feature>
<dbReference type="Pfam" id="PF22486">
    <property type="entry name" value="MATH_2"/>
    <property type="match status" value="1"/>
</dbReference>
<dbReference type="InterPro" id="IPR008974">
    <property type="entry name" value="TRAF-like"/>
</dbReference>
<dbReference type="InterPro" id="IPR002083">
    <property type="entry name" value="MATH/TRAF_dom"/>
</dbReference>
<dbReference type="InterPro" id="IPR045005">
    <property type="entry name" value="BPM1-6"/>
</dbReference>
<organism evidence="6 7">
    <name type="scientific">Eragrostis curvula</name>
    <name type="common">weeping love grass</name>
    <dbReference type="NCBI Taxonomy" id="38414"/>
    <lineage>
        <taxon>Eukaryota</taxon>
        <taxon>Viridiplantae</taxon>
        <taxon>Streptophyta</taxon>
        <taxon>Embryophyta</taxon>
        <taxon>Tracheophyta</taxon>
        <taxon>Spermatophyta</taxon>
        <taxon>Magnoliopsida</taxon>
        <taxon>Liliopsida</taxon>
        <taxon>Poales</taxon>
        <taxon>Poaceae</taxon>
        <taxon>PACMAD clade</taxon>
        <taxon>Chloridoideae</taxon>
        <taxon>Eragrostideae</taxon>
        <taxon>Eragrostidinae</taxon>
        <taxon>Eragrostis</taxon>
    </lineage>
</organism>
<dbReference type="EMBL" id="RWGY01000026">
    <property type="protein sequence ID" value="TVU20710.1"/>
    <property type="molecule type" value="Genomic_DNA"/>
</dbReference>
<evidence type="ECO:0000313" key="7">
    <source>
        <dbReference type="Proteomes" id="UP000324897"/>
    </source>
</evidence>
<dbReference type="CDD" id="cd00121">
    <property type="entry name" value="MATH"/>
    <property type="match status" value="1"/>
</dbReference>
<dbReference type="Gene3D" id="2.60.210.10">
    <property type="entry name" value="Apoptosis, Tumor Necrosis Factor Receptor Associated Protein 2, Chain A"/>
    <property type="match status" value="1"/>
</dbReference>
<proteinExistence type="inferred from homology"/>
<feature type="region of interest" description="Disordered" evidence="3">
    <location>
        <begin position="1"/>
        <end position="37"/>
    </location>
</feature>
<feature type="domain" description="MATH" evidence="5">
    <location>
        <begin position="196"/>
        <end position="331"/>
    </location>
</feature>
<dbReference type="SUPFAM" id="SSF49599">
    <property type="entry name" value="TRAF domain-like"/>
    <property type="match status" value="1"/>
</dbReference>
<dbReference type="Gene3D" id="3.30.710.10">
    <property type="entry name" value="Potassium Channel Kv1.1, Chain A"/>
    <property type="match status" value="1"/>
</dbReference>
<dbReference type="InterPro" id="IPR000210">
    <property type="entry name" value="BTB/POZ_dom"/>
</dbReference>
<dbReference type="AlphaFoldDB" id="A0A5J9UBY8"/>
<gene>
    <name evidence="6" type="ORF">EJB05_30302</name>
</gene>
<feature type="non-terminal residue" evidence="6">
    <location>
        <position position="1"/>
    </location>
</feature>
<sequence>MAQRGGAPLTCRPPFDCDTKPRGRERDSPWSSRPTPPRARAEAVVCYAVVEDLQTTRWGRRPCGRRRAVKILPQIYHTVAEDYAVLMELLFESATGFDGDYRVTEAYGIHPLPFDGQGPQGLMPNLKQIGLARRDRAFLASHELAIRVGYVHEALCCKTALPAASETDRSPGIVCPTYAHMSSFEGDACNNTEEEEAYHVLKIDGYSSAIDTKGDMLCIVSRVFPAGGHNWQINCYPMGAHGSENMDFIALFVVRRDTDAVDDDAVVAAVTFSLLDRDGKPVPAYSRILGKKNFLKRQGFGYYDFIKRKDLEQPSSKLFIKDDCIAVRVDVRVFKEAPPMMLVPPSDLHCDLGDLLTKGTGTDVEIRVRGEKFVAHRLLLAARSPVFKEQLLITNVVEIEDVEPQVFKSLVEFIYTDACPASDDEFAMAQSLLVAADKYKIQRLKLICEDILLRSYIDTTSVSNLLALAEKHNCPALKEACFDFLGSKEGLFAAIETREYEQLARSCPAMTTELIYNVLNREKANTDGWSQEVQVSVIKA</sequence>
<evidence type="ECO:0008006" key="8">
    <source>
        <dbReference type="Google" id="ProtNLM"/>
    </source>
</evidence>
<name>A0A5J9UBY8_9POAL</name>
<evidence type="ECO:0000259" key="4">
    <source>
        <dbReference type="PROSITE" id="PS50097"/>
    </source>
</evidence>
<comment type="similarity">
    <text evidence="2">Belongs to the Tdpoz family.</text>
</comment>
<evidence type="ECO:0000256" key="2">
    <source>
        <dbReference type="ARBA" id="ARBA00010846"/>
    </source>
</evidence>
<evidence type="ECO:0000259" key="5">
    <source>
        <dbReference type="PROSITE" id="PS50144"/>
    </source>
</evidence>
<reference evidence="6 7" key="1">
    <citation type="journal article" date="2019" name="Sci. Rep.">
        <title>A high-quality genome of Eragrostis curvula grass provides insights into Poaceae evolution and supports new strategies to enhance forage quality.</title>
        <authorList>
            <person name="Carballo J."/>
            <person name="Santos B.A.C.M."/>
            <person name="Zappacosta D."/>
            <person name="Garbus I."/>
            <person name="Selva J.P."/>
            <person name="Gallo C.A."/>
            <person name="Diaz A."/>
            <person name="Albertini E."/>
            <person name="Caccamo M."/>
            <person name="Echenique V."/>
        </authorList>
    </citation>
    <scope>NUCLEOTIDE SEQUENCE [LARGE SCALE GENOMIC DNA]</scope>
    <source>
        <strain evidence="7">cv. Victoria</strain>
        <tissue evidence="6">Leaf</tissue>
    </source>
</reference>
<comment type="pathway">
    <text evidence="1">Protein modification; protein ubiquitination.</text>
</comment>
<dbReference type="PROSITE" id="PS50144">
    <property type="entry name" value="MATH"/>
    <property type="match status" value="1"/>
</dbReference>
<dbReference type="SUPFAM" id="SSF54695">
    <property type="entry name" value="POZ domain"/>
    <property type="match status" value="1"/>
</dbReference>
<dbReference type="Pfam" id="PF00651">
    <property type="entry name" value="BTB"/>
    <property type="match status" value="1"/>
</dbReference>
<dbReference type="Gramene" id="TVU20710">
    <property type="protein sequence ID" value="TVU20710"/>
    <property type="gene ID" value="EJB05_30302"/>
</dbReference>
<dbReference type="InterPro" id="IPR011333">
    <property type="entry name" value="SKP1/BTB/POZ_sf"/>
</dbReference>
<protein>
    <recommendedName>
        <fullName evidence="8">BTB domain-containing protein</fullName>
    </recommendedName>
</protein>
<dbReference type="GO" id="GO:0016567">
    <property type="term" value="P:protein ubiquitination"/>
    <property type="evidence" value="ECO:0007669"/>
    <property type="project" value="InterPro"/>
</dbReference>
<dbReference type="PANTHER" id="PTHR26379">
    <property type="entry name" value="BTB/POZ AND MATH DOMAIN-CONTAINING PROTEIN 1"/>
    <property type="match status" value="1"/>
</dbReference>
<dbReference type="InterPro" id="IPR056423">
    <property type="entry name" value="BACK_BPM_SPOP"/>
</dbReference>
<dbReference type="Proteomes" id="UP000324897">
    <property type="component" value="Unassembled WGS sequence"/>
</dbReference>
<evidence type="ECO:0000313" key="6">
    <source>
        <dbReference type="EMBL" id="TVU20710.1"/>
    </source>
</evidence>
<dbReference type="PROSITE" id="PS50097">
    <property type="entry name" value="BTB"/>
    <property type="match status" value="1"/>
</dbReference>
<evidence type="ECO:0000256" key="3">
    <source>
        <dbReference type="SAM" id="MobiDB-lite"/>
    </source>
</evidence>
<dbReference type="Gene3D" id="1.25.40.420">
    <property type="match status" value="1"/>
</dbReference>
<evidence type="ECO:0000256" key="1">
    <source>
        <dbReference type="ARBA" id="ARBA00004906"/>
    </source>
</evidence>
<comment type="caution">
    <text evidence="6">The sequence shown here is derived from an EMBL/GenBank/DDBJ whole genome shotgun (WGS) entry which is preliminary data.</text>
</comment>